<evidence type="ECO:0000256" key="3">
    <source>
        <dbReference type="ARBA" id="ARBA00022692"/>
    </source>
</evidence>
<feature type="transmembrane region" description="Helical" evidence="6">
    <location>
        <begin position="177"/>
        <end position="195"/>
    </location>
</feature>
<dbReference type="GO" id="GO:0005886">
    <property type="term" value="C:plasma membrane"/>
    <property type="evidence" value="ECO:0007669"/>
    <property type="project" value="UniProtKB-SubCell"/>
</dbReference>
<dbReference type="GO" id="GO:0031460">
    <property type="term" value="P:glycine betaine transport"/>
    <property type="evidence" value="ECO:0007669"/>
    <property type="project" value="TreeGrafter"/>
</dbReference>
<feature type="transmembrane region" description="Helical" evidence="6">
    <location>
        <begin position="126"/>
        <end position="146"/>
    </location>
</feature>
<feature type="transmembrane region" description="Helical" evidence="6">
    <location>
        <begin position="55"/>
        <end position="79"/>
    </location>
</feature>
<dbReference type="AlphaFoldDB" id="A0A1F2UPQ0"/>
<keyword evidence="4 6" id="KW-1133">Transmembrane helix</keyword>
<evidence type="ECO:0000256" key="6">
    <source>
        <dbReference type="RuleBase" id="RU363032"/>
    </source>
</evidence>
<dbReference type="InterPro" id="IPR035906">
    <property type="entry name" value="MetI-like_sf"/>
</dbReference>
<dbReference type="CDD" id="cd06261">
    <property type="entry name" value="TM_PBP2"/>
    <property type="match status" value="1"/>
</dbReference>
<feature type="transmembrane region" description="Helical" evidence="6">
    <location>
        <begin position="91"/>
        <end position="114"/>
    </location>
</feature>
<sequence length="267" mass="27738">MISARQNLGEYRVLKIITTYAGLGGAALLTIGGFFNELSITKEFFNNEARFISETLQHLTLSGIAVSMGSVIGVALGIIAFKNRASEKPAFLFVNFVQTIPSLALFGLLIAPLAYFSDAVPFLRQLGVKGIGTAPALIALTLYSLLPITRNTFTSLTIIPRGVIDAGLGMGMSRRQLLVKVQIPLALPVVLTGIRTSAVQAIGNTTVAALIGAGGLGTFVFQGLGQAAPDLILLGAISIIFIALAADTALQALISVLTPKGISGAGQ</sequence>
<comment type="caution">
    <text evidence="8">The sequence shown here is derived from an EMBL/GenBank/DDBJ whole genome shotgun (WGS) entry which is preliminary data.</text>
</comment>
<dbReference type="SUPFAM" id="SSF161098">
    <property type="entry name" value="MetI-like"/>
    <property type="match status" value="1"/>
</dbReference>
<dbReference type="PANTHER" id="PTHR30177">
    <property type="entry name" value="GLYCINE BETAINE/L-PROLINE TRANSPORT SYSTEM PERMEASE PROTEIN PROW"/>
    <property type="match status" value="1"/>
</dbReference>
<evidence type="ECO:0000256" key="5">
    <source>
        <dbReference type="ARBA" id="ARBA00023136"/>
    </source>
</evidence>
<dbReference type="GO" id="GO:0055085">
    <property type="term" value="P:transmembrane transport"/>
    <property type="evidence" value="ECO:0007669"/>
    <property type="project" value="InterPro"/>
</dbReference>
<keyword evidence="3 6" id="KW-0812">Transmembrane</keyword>
<feature type="domain" description="ABC transmembrane type-1" evidence="7">
    <location>
        <begin position="55"/>
        <end position="250"/>
    </location>
</feature>
<organism evidence="8 9">
    <name type="scientific">Candidatus Aquicultor primus</name>
    <dbReference type="NCBI Taxonomy" id="1797195"/>
    <lineage>
        <taxon>Bacteria</taxon>
        <taxon>Bacillati</taxon>
        <taxon>Actinomycetota</taxon>
        <taxon>Candidatus Aquicultoria</taxon>
        <taxon>Candidatus Aquicultorales</taxon>
        <taxon>Candidatus Aquicultoraceae</taxon>
        <taxon>Candidatus Aquicultor</taxon>
    </lineage>
</organism>
<dbReference type="InterPro" id="IPR000515">
    <property type="entry name" value="MetI-like"/>
</dbReference>
<evidence type="ECO:0000256" key="1">
    <source>
        <dbReference type="ARBA" id="ARBA00004141"/>
    </source>
</evidence>
<dbReference type="PROSITE" id="PS50928">
    <property type="entry name" value="ABC_TM1"/>
    <property type="match status" value="1"/>
</dbReference>
<keyword evidence="5 6" id="KW-0472">Membrane</keyword>
<dbReference type="EMBL" id="MELI01000026">
    <property type="protein sequence ID" value="OFW34958.1"/>
    <property type="molecule type" value="Genomic_DNA"/>
</dbReference>
<gene>
    <name evidence="8" type="ORF">A2074_08700</name>
</gene>
<feature type="transmembrane region" description="Helical" evidence="6">
    <location>
        <begin position="12"/>
        <end position="35"/>
    </location>
</feature>
<comment type="similarity">
    <text evidence="6">Belongs to the binding-protein-dependent transport system permease family.</text>
</comment>
<evidence type="ECO:0000313" key="8">
    <source>
        <dbReference type="EMBL" id="OFW34958.1"/>
    </source>
</evidence>
<keyword evidence="2 6" id="KW-0813">Transport</keyword>
<dbReference type="InterPro" id="IPR051204">
    <property type="entry name" value="ABC_transp_perm/SBD"/>
</dbReference>
<evidence type="ECO:0000256" key="2">
    <source>
        <dbReference type="ARBA" id="ARBA00022448"/>
    </source>
</evidence>
<evidence type="ECO:0000259" key="7">
    <source>
        <dbReference type="PROSITE" id="PS50928"/>
    </source>
</evidence>
<evidence type="ECO:0000313" key="9">
    <source>
        <dbReference type="Proteomes" id="UP000178086"/>
    </source>
</evidence>
<accession>A0A1F2UPQ0</accession>
<evidence type="ECO:0000256" key="4">
    <source>
        <dbReference type="ARBA" id="ARBA00022989"/>
    </source>
</evidence>
<reference evidence="8 9" key="1">
    <citation type="journal article" date="2016" name="Nat. Commun.">
        <title>Thousands of microbial genomes shed light on interconnected biogeochemical processes in an aquifer system.</title>
        <authorList>
            <person name="Anantharaman K."/>
            <person name="Brown C.T."/>
            <person name="Hug L.A."/>
            <person name="Sharon I."/>
            <person name="Castelle C.J."/>
            <person name="Probst A.J."/>
            <person name="Thomas B.C."/>
            <person name="Singh A."/>
            <person name="Wilkins M.J."/>
            <person name="Karaoz U."/>
            <person name="Brodie E.L."/>
            <person name="Williams K.H."/>
            <person name="Hubbard S.S."/>
            <person name="Banfield J.F."/>
        </authorList>
    </citation>
    <scope>NUCLEOTIDE SEQUENCE [LARGE SCALE GENOMIC DNA]</scope>
</reference>
<comment type="subcellular location">
    <subcellularLocation>
        <location evidence="6">Cell membrane</location>
        <topology evidence="6">Multi-pass membrane protein</topology>
    </subcellularLocation>
    <subcellularLocation>
        <location evidence="1">Membrane</location>
        <topology evidence="1">Multi-pass membrane protein</topology>
    </subcellularLocation>
</comment>
<feature type="transmembrane region" description="Helical" evidence="6">
    <location>
        <begin position="201"/>
        <end position="224"/>
    </location>
</feature>
<dbReference type="Proteomes" id="UP000178086">
    <property type="component" value="Unassembled WGS sequence"/>
</dbReference>
<proteinExistence type="inferred from homology"/>
<protein>
    <recommendedName>
        <fullName evidence="7">ABC transmembrane type-1 domain-containing protein</fullName>
    </recommendedName>
</protein>
<dbReference type="Pfam" id="PF00528">
    <property type="entry name" value="BPD_transp_1"/>
    <property type="match status" value="1"/>
</dbReference>
<name>A0A1F2UPQ0_9ACTN</name>
<dbReference type="PANTHER" id="PTHR30177:SF30">
    <property type="entry name" value="GLYCINE BETAINE UPTAKE SYSTEM PERMEASE PROTEIN YEHY"/>
    <property type="match status" value="1"/>
</dbReference>
<feature type="transmembrane region" description="Helical" evidence="6">
    <location>
        <begin position="231"/>
        <end position="254"/>
    </location>
</feature>
<dbReference type="Gene3D" id="1.10.3720.10">
    <property type="entry name" value="MetI-like"/>
    <property type="match status" value="1"/>
</dbReference>